<reference evidence="3 4" key="1">
    <citation type="journal article" date="2015" name="Microbes Environ.">
        <title>Distribution and evolution of nitrogen fixation genes in the phylum bacteroidetes.</title>
        <authorList>
            <person name="Inoue J."/>
            <person name="Oshima K."/>
            <person name="Suda W."/>
            <person name="Sakamoto M."/>
            <person name="Iino T."/>
            <person name="Noda S."/>
            <person name="Hongoh Y."/>
            <person name="Hattori M."/>
            <person name="Ohkuma M."/>
        </authorList>
    </citation>
    <scope>NUCLEOTIDE SEQUENCE [LARGE SCALE GENOMIC DNA]</scope>
    <source>
        <strain evidence="3">JCM 15548</strain>
    </source>
</reference>
<feature type="domain" description="HTH cro/C1-type" evidence="2">
    <location>
        <begin position="28"/>
        <end position="73"/>
    </location>
</feature>
<comment type="similarity">
    <text evidence="1">Belongs to the short-chain fatty acyl-CoA assimilation regulator (ScfR) family.</text>
</comment>
<keyword evidence="4" id="KW-1185">Reference proteome</keyword>
<evidence type="ECO:0000256" key="1">
    <source>
        <dbReference type="ARBA" id="ARBA00007227"/>
    </source>
</evidence>
<protein>
    <submittedName>
        <fullName evidence="3">Plasmid maintenance system antidote protein</fullName>
    </submittedName>
</protein>
<evidence type="ECO:0000313" key="3">
    <source>
        <dbReference type="EMBL" id="GAO31896.1"/>
    </source>
</evidence>
<dbReference type="Pfam" id="PF06114">
    <property type="entry name" value="Peptidase_M78"/>
    <property type="match status" value="1"/>
</dbReference>
<dbReference type="SUPFAM" id="SSF47413">
    <property type="entry name" value="lambda repressor-like DNA-binding domains"/>
    <property type="match status" value="1"/>
</dbReference>
<dbReference type="Gene3D" id="1.10.260.40">
    <property type="entry name" value="lambda repressor-like DNA-binding domains"/>
    <property type="match status" value="1"/>
</dbReference>
<accession>A0A0E9M3B0</accession>
<name>A0A0E9M3B0_9BACT</name>
<proteinExistence type="inferred from homology"/>
<dbReference type="InterPro" id="IPR010359">
    <property type="entry name" value="IrrE_HExxH"/>
</dbReference>
<dbReference type="AlphaFoldDB" id="A0A0E9M3B0"/>
<dbReference type="InterPro" id="IPR010982">
    <property type="entry name" value="Lambda_DNA-bd_dom_sf"/>
</dbReference>
<dbReference type="CDD" id="cd00093">
    <property type="entry name" value="HTH_XRE"/>
    <property type="match status" value="1"/>
</dbReference>
<dbReference type="GO" id="GO:0003677">
    <property type="term" value="F:DNA binding"/>
    <property type="evidence" value="ECO:0007669"/>
    <property type="project" value="InterPro"/>
</dbReference>
<comment type="caution">
    <text evidence="3">The sequence shown here is derived from an EMBL/GenBank/DDBJ whole genome shotgun (WGS) entry which is preliminary data.</text>
</comment>
<dbReference type="EMBL" id="BAZW01000068">
    <property type="protein sequence ID" value="GAO31896.1"/>
    <property type="molecule type" value="Genomic_DNA"/>
</dbReference>
<dbReference type="InterPro" id="IPR001387">
    <property type="entry name" value="Cro/C1-type_HTH"/>
</dbReference>
<gene>
    <name evidence="3" type="ORF">JCM15548_14308</name>
</gene>
<sequence length="362" mass="41749">MKNYLTLRKEMLSPPGDTIQETIDEIRMSQAELARRMGRSKEKLNDLIKGREPLTRNTALLLERVLGIPLSFWINRENAYREELMRIEQEEFLETCSDWVKQFPLLQLKKMGFLPDTRESLELTDALLRFFGVASPKQWEKTYLENRVATAFKVSMAHDHSVHAISSWLRIGELKALGLKLPCYDAKTFTTVLEEIKEIVASQPEDFREQLQKKCTMAGVALTFTPGLPKAPLSGATWWMGGNPIIQLTGRHKTNDHFWFAFYHEAAHILKHSKKEIFLEDLKGSNLDLQKEQEANLYAQKFLFPQKALSELMVNTIDKSIIVEYAKEHMCHPGIIVGQLQHEKVLPFAHLNDLKVKISLFE</sequence>
<dbReference type="OrthoDB" id="9796786at2"/>
<dbReference type="PROSITE" id="PS50943">
    <property type="entry name" value="HTH_CROC1"/>
    <property type="match status" value="1"/>
</dbReference>
<dbReference type="Proteomes" id="UP000032900">
    <property type="component" value="Unassembled WGS sequence"/>
</dbReference>
<dbReference type="SMART" id="SM00530">
    <property type="entry name" value="HTH_XRE"/>
    <property type="match status" value="1"/>
</dbReference>
<evidence type="ECO:0000259" key="2">
    <source>
        <dbReference type="PROSITE" id="PS50943"/>
    </source>
</evidence>
<evidence type="ECO:0000313" key="4">
    <source>
        <dbReference type="Proteomes" id="UP000032900"/>
    </source>
</evidence>
<dbReference type="RefSeq" id="WP_062128294.1">
    <property type="nucleotide sequence ID" value="NZ_BAZW01000068.1"/>
</dbReference>
<organism evidence="3 4">
    <name type="scientific">Geofilum rubicundum JCM 15548</name>
    <dbReference type="NCBI Taxonomy" id="1236989"/>
    <lineage>
        <taxon>Bacteria</taxon>
        <taxon>Pseudomonadati</taxon>
        <taxon>Bacteroidota</taxon>
        <taxon>Bacteroidia</taxon>
        <taxon>Marinilabiliales</taxon>
        <taxon>Marinilabiliaceae</taxon>
        <taxon>Geofilum</taxon>
    </lineage>
</organism>